<dbReference type="GO" id="GO:0005829">
    <property type="term" value="C:cytosol"/>
    <property type="evidence" value="ECO:0007669"/>
    <property type="project" value="TreeGrafter"/>
</dbReference>
<protein>
    <submittedName>
        <fullName evidence="2">Methylhydantoinase</fullName>
    </submittedName>
</protein>
<dbReference type="Proteomes" id="UP000076574">
    <property type="component" value="Unassembled WGS sequence"/>
</dbReference>
<evidence type="ECO:0000313" key="3">
    <source>
        <dbReference type="Proteomes" id="UP000076574"/>
    </source>
</evidence>
<dbReference type="OrthoDB" id="9761586at2"/>
<dbReference type="STRING" id="943830.A4A58_08955"/>
<dbReference type="PANTHER" id="PTHR11365:SF23">
    <property type="entry name" value="HYPOTHETICAL 5-OXOPROLINASE (EUROFUNG)-RELATED"/>
    <property type="match status" value="1"/>
</dbReference>
<comment type="caution">
    <text evidence="2">The sequence shown here is derived from an EMBL/GenBank/DDBJ whole genome shotgun (WGS) entry which is preliminary data.</text>
</comment>
<dbReference type="EMBL" id="LVYV01000023">
    <property type="protein sequence ID" value="KZD22177.1"/>
    <property type="molecule type" value="Genomic_DNA"/>
</dbReference>
<evidence type="ECO:0000259" key="1">
    <source>
        <dbReference type="Pfam" id="PF02538"/>
    </source>
</evidence>
<accession>A0A163YHZ2</accession>
<evidence type="ECO:0000313" key="2">
    <source>
        <dbReference type="EMBL" id="KZD22177.1"/>
    </source>
</evidence>
<dbReference type="GO" id="GO:0006749">
    <property type="term" value="P:glutathione metabolic process"/>
    <property type="evidence" value="ECO:0007669"/>
    <property type="project" value="TreeGrafter"/>
</dbReference>
<keyword evidence="3" id="KW-1185">Reference proteome</keyword>
<dbReference type="GO" id="GO:0017168">
    <property type="term" value="F:5-oxoprolinase (ATP-hydrolyzing) activity"/>
    <property type="evidence" value="ECO:0007669"/>
    <property type="project" value="TreeGrafter"/>
</dbReference>
<dbReference type="RefSeq" id="WP_068734643.1">
    <property type="nucleotide sequence ID" value="NZ_LVYV01000023.1"/>
</dbReference>
<feature type="domain" description="Hydantoinase B/oxoprolinase" evidence="1">
    <location>
        <begin position="4"/>
        <end position="522"/>
    </location>
</feature>
<dbReference type="InterPro" id="IPR045079">
    <property type="entry name" value="Oxoprolinase-like"/>
</dbReference>
<proteinExistence type="predicted"/>
<dbReference type="AlphaFoldDB" id="A0A163YHZ2"/>
<dbReference type="InterPro" id="IPR003692">
    <property type="entry name" value="Hydantoinase_B"/>
</dbReference>
<organism evidence="2 3">
    <name type="scientific">Tardiphaga robiniae</name>
    <dbReference type="NCBI Taxonomy" id="943830"/>
    <lineage>
        <taxon>Bacteria</taxon>
        <taxon>Pseudomonadati</taxon>
        <taxon>Pseudomonadota</taxon>
        <taxon>Alphaproteobacteria</taxon>
        <taxon>Hyphomicrobiales</taxon>
        <taxon>Nitrobacteraceae</taxon>
        <taxon>Tardiphaga</taxon>
    </lineage>
</organism>
<name>A0A163YHZ2_9BRAD</name>
<reference evidence="2 3" key="1">
    <citation type="submission" date="2016-03" db="EMBL/GenBank/DDBJ databases">
        <title>Microsymbionts genomes from the relict species Vavilovia formosa (Stev.) Fed.</title>
        <authorList>
            <person name="Kopat V."/>
            <person name="Chirak E."/>
            <person name="Kimeklis A."/>
            <person name="Andronov E."/>
        </authorList>
    </citation>
    <scope>NUCLEOTIDE SEQUENCE [LARGE SCALE GENOMIC DNA]</scope>
    <source>
        <strain evidence="2 3">Vaf07</strain>
    </source>
</reference>
<dbReference type="PANTHER" id="PTHR11365">
    <property type="entry name" value="5-OXOPROLINASE RELATED"/>
    <property type="match status" value="1"/>
</dbReference>
<gene>
    <name evidence="2" type="ORF">A4A58_08955</name>
</gene>
<dbReference type="Pfam" id="PF02538">
    <property type="entry name" value="Hydantoinase_B"/>
    <property type="match status" value="1"/>
</dbReference>
<sequence length="523" mass="55519">MKLDPFAVEVIRHGLSAAAEEMSLVMTRSARSPLLREAGDLSSAITDAQGELIGQGRDIPVHLGAMAYTIRELLKVVPAATLSESDVLIYNLGALGGNHLNDVKVVRPVFFEGDIVAFAVSLAHWPDIGGTWPGSYLAKAIDTFQEALRIPPIKVATAAGVSDAIVQFLKVNVRDPESCEGDLLGQIACTLAGEKRIVELCKQHGKAMFVAALSRLHDLSEAEMREAILGLPDGVYEGEDFLDDGGSNDEPARIHVKITIKGDEATFDLSGSCDRVSNFCNTTSFIAKSAVAYSARIMSGRDMQQNGGALRPLTIITRPGSIFEPGHTAPVAAGNHETSLRIVDAIFLAMQHVISERLSSGGATTSGMLSFAEPRQDGSWKMLYEVHAGGEGARHNRAGCAATRVHLANTSNTPAEAIEANYNIRVEQQAIRWGSGGAGAYPGGDGVVRSYRILAPSMHLTSCVERKIIPPFGLKGGAPGKTARLTLTRGGEVIDVEGKSNLVLQRDDVITIEMCGGGGYGHA</sequence>